<evidence type="ECO:0000256" key="2">
    <source>
        <dbReference type="ARBA" id="ARBA00022617"/>
    </source>
</evidence>
<comment type="subcellular location">
    <subcellularLocation>
        <location evidence="1">Cell envelope</location>
    </subcellularLocation>
</comment>
<dbReference type="InterPro" id="IPR004852">
    <property type="entry name" value="Di-haem_cyt_c_peroxidsae"/>
</dbReference>
<feature type="signal peptide" evidence="8">
    <location>
        <begin position="1"/>
        <end position="24"/>
    </location>
</feature>
<dbReference type="GO" id="GO:0046872">
    <property type="term" value="F:metal ion binding"/>
    <property type="evidence" value="ECO:0007669"/>
    <property type="project" value="UniProtKB-KW"/>
</dbReference>
<dbReference type="GO" id="GO:0004130">
    <property type="term" value="F:cytochrome-c peroxidase activity"/>
    <property type="evidence" value="ECO:0007669"/>
    <property type="project" value="TreeGrafter"/>
</dbReference>
<feature type="domain" description="Cytochrome c" evidence="9">
    <location>
        <begin position="280"/>
        <end position="477"/>
    </location>
</feature>
<dbReference type="PROSITE" id="PS51007">
    <property type="entry name" value="CYTC"/>
    <property type="match status" value="1"/>
</dbReference>
<evidence type="ECO:0000256" key="7">
    <source>
        <dbReference type="SAM" id="MobiDB-lite"/>
    </source>
</evidence>
<feature type="compositionally biased region" description="Basic and acidic residues" evidence="7">
    <location>
        <begin position="501"/>
        <end position="518"/>
    </location>
</feature>
<sequence length="518" mass="55313">MLLRCAIPAAAGAVLVALAVSARADDPRASGPGFADLSLGSPAGVALPPPLQDSDFLHDAAPDPALVFLGQSLFFDPILSGNRNISCGTCHHPADGTGDGLALGIGEGGTGAGHARRTADAVTGRVPRNAQPLYNIGARAYVSLFHDGRVEVDDSKPGGFRSPAHDRLPQGLDNVLSAQAFFPVVSSVEMAGQKGENLVADAVADHDWPTAWELIARRLTGIPDYVDAFSAAFADIREGNPITYAHAATALAAFQTQAFKSDSSPFDAGLATGDLSALPETAQRGASLFYGVAGCSACHVGPLLTDHRFHAIAMPQIGPGKGHGNDLTYWKVANFRARLEDEGRYNVTGNEADLFAFRTPSLRNVALTGPWGHAGSFDTLEGVVRHHMDSVRSLNVYRLGPERLPTLDDLIEARGRNWTLHFKPLAPERREGFDRRDAYVQSNRHLRERIAKANILAPVVLTESEIDDLLGFLNSLTDPTAVDRSHLIPTTVLSGLPVHPARSEDRAPTPSMHKERTN</sequence>
<dbReference type="InterPro" id="IPR051395">
    <property type="entry name" value="Cytochrome_c_Peroxidase/MauG"/>
</dbReference>
<keyword evidence="8" id="KW-0732">Signal</keyword>
<keyword evidence="2 6" id="KW-0349">Heme</keyword>
<dbReference type="Gene3D" id="1.10.760.10">
    <property type="entry name" value="Cytochrome c-like domain"/>
    <property type="match status" value="2"/>
</dbReference>
<keyword evidence="4" id="KW-0560">Oxidoreductase</keyword>
<comment type="caution">
    <text evidence="10">The sequence shown here is derived from an EMBL/GenBank/DDBJ whole genome shotgun (WGS) entry which is preliminary data.</text>
</comment>
<keyword evidence="5 6" id="KW-0408">Iron</keyword>
<name>A0A2T0RLZ5_9RHOB</name>
<keyword evidence="3 6" id="KW-0479">Metal-binding</keyword>
<dbReference type="GO" id="GO:0009055">
    <property type="term" value="F:electron transfer activity"/>
    <property type="evidence" value="ECO:0007669"/>
    <property type="project" value="InterPro"/>
</dbReference>
<evidence type="ECO:0000313" key="11">
    <source>
        <dbReference type="Proteomes" id="UP000239480"/>
    </source>
</evidence>
<evidence type="ECO:0000313" key="10">
    <source>
        <dbReference type="EMBL" id="PRY22216.1"/>
    </source>
</evidence>
<reference evidence="10 11" key="1">
    <citation type="submission" date="2018-03" db="EMBL/GenBank/DDBJ databases">
        <title>Genomic Encyclopedia of Archaeal and Bacterial Type Strains, Phase II (KMG-II): from individual species to whole genera.</title>
        <authorList>
            <person name="Goeker M."/>
        </authorList>
    </citation>
    <scope>NUCLEOTIDE SEQUENCE [LARGE SCALE GENOMIC DNA]</scope>
    <source>
        <strain evidence="10 11">DSM 29328</strain>
    </source>
</reference>
<dbReference type="PANTHER" id="PTHR30600">
    <property type="entry name" value="CYTOCHROME C PEROXIDASE-RELATED"/>
    <property type="match status" value="1"/>
</dbReference>
<dbReference type="AlphaFoldDB" id="A0A2T0RLZ5"/>
<feature type="region of interest" description="Disordered" evidence="7">
    <location>
        <begin position="496"/>
        <end position="518"/>
    </location>
</feature>
<organism evidence="10 11">
    <name type="scientific">Aliiruegeria haliotis</name>
    <dbReference type="NCBI Taxonomy" id="1280846"/>
    <lineage>
        <taxon>Bacteria</taxon>
        <taxon>Pseudomonadati</taxon>
        <taxon>Pseudomonadota</taxon>
        <taxon>Alphaproteobacteria</taxon>
        <taxon>Rhodobacterales</taxon>
        <taxon>Roseobacteraceae</taxon>
        <taxon>Aliiruegeria</taxon>
    </lineage>
</organism>
<proteinExistence type="predicted"/>
<dbReference type="EMBL" id="PVTD01000007">
    <property type="protein sequence ID" value="PRY22216.1"/>
    <property type="molecule type" value="Genomic_DNA"/>
</dbReference>
<dbReference type="OrthoDB" id="9805202at2"/>
<gene>
    <name evidence="10" type="ORF">CLV78_107140</name>
</gene>
<evidence type="ECO:0000256" key="1">
    <source>
        <dbReference type="ARBA" id="ARBA00004196"/>
    </source>
</evidence>
<dbReference type="InterPro" id="IPR036909">
    <property type="entry name" value="Cyt_c-like_dom_sf"/>
</dbReference>
<evidence type="ECO:0000256" key="5">
    <source>
        <dbReference type="ARBA" id="ARBA00023004"/>
    </source>
</evidence>
<protein>
    <submittedName>
        <fullName evidence="10">Cytochrome c peroxidase</fullName>
    </submittedName>
</protein>
<keyword evidence="11" id="KW-1185">Reference proteome</keyword>
<evidence type="ECO:0000256" key="6">
    <source>
        <dbReference type="PROSITE-ProRule" id="PRU00433"/>
    </source>
</evidence>
<dbReference type="GO" id="GO:0030313">
    <property type="term" value="C:cell envelope"/>
    <property type="evidence" value="ECO:0007669"/>
    <property type="project" value="UniProtKB-SubCell"/>
</dbReference>
<evidence type="ECO:0000259" key="9">
    <source>
        <dbReference type="PROSITE" id="PS51007"/>
    </source>
</evidence>
<dbReference type="RefSeq" id="WP_106206028.1">
    <property type="nucleotide sequence ID" value="NZ_PVTD01000007.1"/>
</dbReference>
<evidence type="ECO:0000256" key="4">
    <source>
        <dbReference type="ARBA" id="ARBA00023002"/>
    </source>
</evidence>
<evidence type="ECO:0000256" key="8">
    <source>
        <dbReference type="SAM" id="SignalP"/>
    </source>
</evidence>
<dbReference type="Pfam" id="PF03150">
    <property type="entry name" value="CCP_MauG"/>
    <property type="match status" value="1"/>
</dbReference>
<feature type="chain" id="PRO_5015699095" evidence="8">
    <location>
        <begin position="25"/>
        <end position="518"/>
    </location>
</feature>
<accession>A0A2T0RLZ5</accession>
<keyword evidence="10" id="KW-0575">Peroxidase</keyword>
<dbReference type="InterPro" id="IPR009056">
    <property type="entry name" value="Cyt_c-like_dom"/>
</dbReference>
<dbReference type="GO" id="GO:0020037">
    <property type="term" value="F:heme binding"/>
    <property type="evidence" value="ECO:0007669"/>
    <property type="project" value="InterPro"/>
</dbReference>
<dbReference type="SUPFAM" id="SSF46626">
    <property type="entry name" value="Cytochrome c"/>
    <property type="match status" value="2"/>
</dbReference>
<dbReference type="Proteomes" id="UP000239480">
    <property type="component" value="Unassembled WGS sequence"/>
</dbReference>
<evidence type="ECO:0000256" key="3">
    <source>
        <dbReference type="ARBA" id="ARBA00022723"/>
    </source>
</evidence>